<evidence type="ECO:0000313" key="2">
    <source>
        <dbReference type="WBParaSite" id="SPAL_0000663200.1"/>
    </source>
</evidence>
<dbReference type="Proteomes" id="UP000046392">
    <property type="component" value="Unplaced"/>
</dbReference>
<reference evidence="2" key="1">
    <citation type="submission" date="2017-02" db="UniProtKB">
        <authorList>
            <consortium name="WormBaseParasite"/>
        </authorList>
    </citation>
    <scope>IDENTIFICATION</scope>
</reference>
<accession>A0A0N5BL30</accession>
<sequence>MRPTIMLINKFVSLEKKILHFIFKKEIHPAKGIKDIILDRMEKARKPFDVYVEKDWKRPVGRPPKSLLSLVPDNSTIRKQPDRKAKSSLNVNIYKCL</sequence>
<keyword evidence="1" id="KW-1185">Reference proteome</keyword>
<dbReference type="WBParaSite" id="SPAL_0000663200.1">
    <property type="protein sequence ID" value="SPAL_0000663200.1"/>
    <property type="gene ID" value="SPAL_0000663200"/>
</dbReference>
<protein>
    <submittedName>
        <fullName evidence="2">Uncharacterized protein</fullName>
    </submittedName>
</protein>
<dbReference type="AlphaFoldDB" id="A0A0N5BL30"/>
<evidence type="ECO:0000313" key="1">
    <source>
        <dbReference type="Proteomes" id="UP000046392"/>
    </source>
</evidence>
<name>A0A0N5BL30_STREA</name>
<proteinExistence type="predicted"/>
<organism evidence="1 2">
    <name type="scientific">Strongyloides papillosus</name>
    <name type="common">Intestinal threadworm</name>
    <dbReference type="NCBI Taxonomy" id="174720"/>
    <lineage>
        <taxon>Eukaryota</taxon>
        <taxon>Metazoa</taxon>
        <taxon>Ecdysozoa</taxon>
        <taxon>Nematoda</taxon>
        <taxon>Chromadorea</taxon>
        <taxon>Rhabditida</taxon>
        <taxon>Tylenchina</taxon>
        <taxon>Panagrolaimomorpha</taxon>
        <taxon>Strongyloidoidea</taxon>
        <taxon>Strongyloididae</taxon>
        <taxon>Strongyloides</taxon>
    </lineage>
</organism>